<dbReference type="GO" id="GO:0004808">
    <property type="term" value="F:tRNA (5-methylaminomethyl-2-thiouridylate)(34)-methyltransferase activity"/>
    <property type="evidence" value="ECO:0007669"/>
    <property type="project" value="InterPro"/>
</dbReference>
<organism evidence="12">
    <name type="scientific">Halopseudomonas xinjiangensis</name>
    <dbReference type="NCBI Taxonomy" id="487184"/>
    <lineage>
        <taxon>Bacteria</taxon>
        <taxon>Pseudomonadati</taxon>
        <taxon>Pseudomonadota</taxon>
        <taxon>Gammaproteobacteria</taxon>
        <taxon>Pseudomonadales</taxon>
        <taxon>Pseudomonadaceae</taxon>
        <taxon>Halopseudomonas</taxon>
    </lineage>
</organism>
<dbReference type="Proteomes" id="UP000885703">
    <property type="component" value="Unassembled WGS sequence"/>
</dbReference>
<protein>
    <submittedName>
        <fullName evidence="12">Bifunctional tRNA (5-methylaminomethyl-2-thiouridine)(34)-methyltransferase MnmD/FAD-dependent 5-carboxymethylaminomethyl-2-thiouridine(34) oxidoreductase MnmC</fullName>
    </submittedName>
</protein>
<feature type="domain" description="FAD dependent oxidoreductase" evidence="10">
    <location>
        <begin position="268"/>
        <end position="582"/>
    </location>
</feature>
<dbReference type="Pfam" id="PF01266">
    <property type="entry name" value="DAO"/>
    <property type="match status" value="1"/>
</dbReference>
<reference evidence="12" key="1">
    <citation type="journal article" date="2020" name="mSystems">
        <title>Genome- and Community-Level Interaction Insights into Carbon Utilization and Element Cycling Functions of Hydrothermarchaeota in Hydrothermal Sediment.</title>
        <authorList>
            <person name="Zhou Z."/>
            <person name="Liu Y."/>
            <person name="Xu W."/>
            <person name="Pan J."/>
            <person name="Luo Z.H."/>
            <person name="Li M."/>
        </authorList>
    </citation>
    <scope>NUCLEOTIDE SEQUENCE [LARGE SCALE GENOMIC DNA]</scope>
    <source>
        <strain evidence="12">HyVt-324</strain>
    </source>
</reference>
<keyword evidence="6" id="KW-0819">tRNA processing</keyword>
<dbReference type="HAMAP" id="MF_01102">
    <property type="entry name" value="MnmC"/>
    <property type="match status" value="1"/>
</dbReference>
<feature type="non-terminal residue" evidence="12">
    <location>
        <position position="596"/>
    </location>
</feature>
<gene>
    <name evidence="12" type="primary">mnmC</name>
    <name evidence="12" type="ORF">ENH64_16245</name>
</gene>
<evidence type="ECO:0000256" key="4">
    <source>
        <dbReference type="ARBA" id="ARBA00022679"/>
    </source>
</evidence>
<dbReference type="Gene3D" id="3.50.50.60">
    <property type="entry name" value="FAD/NAD(P)-binding domain"/>
    <property type="match status" value="1"/>
</dbReference>
<evidence type="ECO:0000259" key="10">
    <source>
        <dbReference type="Pfam" id="PF01266"/>
    </source>
</evidence>
<keyword evidence="1" id="KW-0963">Cytoplasm</keyword>
<dbReference type="InterPro" id="IPR023032">
    <property type="entry name" value="tRNA_MAMT_biosynth_bifunc_MnmC"/>
</dbReference>
<dbReference type="NCBIfam" id="TIGR03197">
    <property type="entry name" value="MnmC_Cterm"/>
    <property type="match status" value="1"/>
</dbReference>
<evidence type="ECO:0000313" key="12">
    <source>
        <dbReference type="EMBL" id="HDZ58007.1"/>
    </source>
</evidence>
<feature type="domain" description="MnmC-like methyltransferase" evidence="11">
    <location>
        <begin position="120"/>
        <end position="242"/>
    </location>
</feature>
<proteinExistence type="inferred from homology"/>
<comment type="caution">
    <text evidence="12">The sequence shown here is derived from an EMBL/GenBank/DDBJ whole genome shotgun (WGS) entry which is preliminary data.</text>
</comment>
<keyword evidence="7" id="KW-0274">FAD</keyword>
<dbReference type="InterPro" id="IPR006076">
    <property type="entry name" value="FAD-dep_OxRdtase"/>
</dbReference>
<sequence length="596" mass="65320">MIPNGAAVSPSNPFADLIWADDGQPFSTEFADVYFSRDSGLEESRHVFLQHNALPERWAQLDAQACFCIAETGFGTGLNFLCAWQLWDQTAPASARLHFVSTEKYPLCVADMQRAIALWPQLEPWSSELLAQYTDLASGWQHFVLGQGRVTLTLLIGDLLHTLPQLDARVHAWFLDGFAPAKNPGMWQPALYQQMARLSAEDATVATFTSVGDVRRGLQAAGFDMRKVSGYGRKRHMLAGRMARTTEPAWQAPWYARPPASPHAERHALVIGAGLAGCCTAYSLARRGWQVTVVERHAEAAQEASGNPQGILYCKLSPHQTPLSRFVQTSYAFSLRLLNQLWPEDGDNWANCGVLQLGADARESRRLDGLASHGYPPAFLHAVTAQEASRIAGVETIAGGLFFPQGGWVHPPSLCRTLLQHPGIRFLPCHEALELEHGQKGWQILNAAQEIIAQAPVAVICGAADSQRFEISQHLPLKSIRGQITHVPFTQQSAALKTVLCSEGYISPARDGVHHLGASFRFDRLDTQPSDEENQSNLALLDSLSPALAEALQVRELAPDQLMARAALRCTTPDYLPVIGPMVQAGAFCRDYAILA</sequence>
<name>A0A7V1FTQ4_9GAMM</name>
<dbReference type="InterPro" id="IPR017610">
    <property type="entry name" value="tRNA_S-uridine_synth_MnmC_C"/>
</dbReference>
<keyword evidence="8" id="KW-0560">Oxidoreductase</keyword>
<dbReference type="EMBL" id="DRFO01000038">
    <property type="protein sequence ID" value="HDZ58007.1"/>
    <property type="molecule type" value="Genomic_DNA"/>
</dbReference>
<dbReference type="GO" id="GO:0016645">
    <property type="term" value="F:oxidoreductase activity, acting on the CH-NH group of donors"/>
    <property type="evidence" value="ECO:0007669"/>
    <property type="project" value="InterPro"/>
</dbReference>
<dbReference type="Gene3D" id="3.30.9.10">
    <property type="entry name" value="D-Amino Acid Oxidase, subunit A, domain 2"/>
    <property type="match status" value="1"/>
</dbReference>
<keyword evidence="2" id="KW-0489">Methyltransferase</keyword>
<keyword evidence="3" id="KW-0285">Flavoprotein</keyword>
<evidence type="ECO:0000256" key="7">
    <source>
        <dbReference type="ARBA" id="ARBA00022827"/>
    </source>
</evidence>
<dbReference type="InterPro" id="IPR029063">
    <property type="entry name" value="SAM-dependent_MTases_sf"/>
</dbReference>
<dbReference type="InterPro" id="IPR036188">
    <property type="entry name" value="FAD/NAD-bd_sf"/>
</dbReference>
<dbReference type="InterPro" id="IPR008471">
    <property type="entry name" value="MnmC-like_methylTransf"/>
</dbReference>
<dbReference type="Pfam" id="PF05430">
    <property type="entry name" value="Methyltransf_30"/>
    <property type="match status" value="1"/>
</dbReference>
<dbReference type="PANTHER" id="PTHR13847">
    <property type="entry name" value="SARCOSINE DEHYDROGENASE-RELATED"/>
    <property type="match status" value="1"/>
</dbReference>
<keyword evidence="4" id="KW-0808">Transferase</keyword>
<dbReference type="InterPro" id="IPR047785">
    <property type="entry name" value="tRNA_MNMC2"/>
</dbReference>
<evidence type="ECO:0000256" key="6">
    <source>
        <dbReference type="ARBA" id="ARBA00022694"/>
    </source>
</evidence>
<evidence type="ECO:0000256" key="9">
    <source>
        <dbReference type="ARBA" id="ARBA00023268"/>
    </source>
</evidence>
<dbReference type="SUPFAM" id="SSF51905">
    <property type="entry name" value="FAD/NAD(P)-binding domain"/>
    <property type="match status" value="1"/>
</dbReference>
<dbReference type="NCBIfam" id="NF002481">
    <property type="entry name" value="PRK01747.1-2"/>
    <property type="match status" value="1"/>
</dbReference>
<dbReference type="GO" id="GO:0005737">
    <property type="term" value="C:cytoplasm"/>
    <property type="evidence" value="ECO:0007669"/>
    <property type="project" value="TreeGrafter"/>
</dbReference>
<dbReference type="AlphaFoldDB" id="A0A7V1FTQ4"/>
<evidence type="ECO:0000259" key="11">
    <source>
        <dbReference type="Pfam" id="PF05430"/>
    </source>
</evidence>
<dbReference type="Gene3D" id="3.40.50.150">
    <property type="entry name" value="Vaccinia Virus protein VP39"/>
    <property type="match status" value="1"/>
</dbReference>
<dbReference type="PANTHER" id="PTHR13847:SF283">
    <property type="entry name" value="TRNA 5-METHYLAMINOMETHYL-2-THIOURIDINE BIOSYNTHESIS BIFUNCTIONAL PROTEIN MNMC"/>
    <property type="match status" value="1"/>
</dbReference>
<evidence type="ECO:0000256" key="2">
    <source>
        <dbReference type="ARBA" id="ARBA00022603"/>
    </source>
</evidence>
<dbReference type="GO" id="GO:0002098">
    <property type="term" value="P:tRNA wobble uridine modification"/>
    <property type="evidence" value="ECO:0007669"/>
    <property type="project" value="TreeGrafter"/>
</dbReference>
<accession>A0A7V1FTQ4</accession>
<keyword evidence="9" id="KW-0511">Multifunctional enzyme</keyword>
<keyword evidence="5" id="KW-0949">S-adenosyl-L-methionine</keyword>
<dbReference type="GO" id="GO:0032259">
    <property type="term" value="P:methylation"/>
    <property type="evidence" value="ECO:0007669"/>
    <property type="project" value="UniProtKB-KW"/>
</dbReference>
<evidence type="ECO:0000256" key="8">
    <source>
        <dbReference type="ARBA" id="ARBA00023002"/>
    </source>
</evidence>
<dbReference type="NCBIfam" id="NF033855">
    <property type="entry name" value="tRNA_MNMC2"/>
    <property type="match status" value="1"/>
</dbReference>
<evidence type="ECO:0000256" key="3">
    <source>
        <dbReference type="ARBA" id="ARBA00022630"/>
    </source>
</evidence>
<evidence type="ECO:0000256" key="5">
    <source>
        <dbReference type="ARBA" id="ARBA00022691"/>
    </source>
</evidence>
<evidence type="ECO:0000256" key="1">
    <source>
        <dbReference type="ARBA" id="ARBA00022490"/>
    </source>
</evidence>